<proteinExistence type="predicted"/>
<dbReference type="KEGG" id="tmo:TMO_b0105"/>
<evidence type="ECO:0000259" key="1">
    <source>
        <dbReference type="Pfam" id="PF06114"/>
    </source>
</evidence>
<dbReference type="Proteomes" id="UP000005258">
    <property type="component" value="Plasmid pTM2"/>
</dbReference>
<dbReference type="HOGENOM" id="CLU_052023_0_0_5"/>
<dbReference type="InterPro" id="IPR010359">
    <property type="entry name" value="IrrE_HExxH"/>
</dbReference>
<geneLocation type="plasmid" evidence="2 3">
    <name>pTM2</name>
</geneLocation>
<dbReference type="AlphaFoldDB" id="I3TTM5"/>
<gene>
    <name evidence="2" type="ordered locus">TMO_b0105</name>
</gene>
<protein>
    <recommendedName>
        <fullName evidence="1">IrrE N-terminal-like domain-containing protein</fullName>
    </recommendedName>
</protein>
<sequence length="413" mass="45122">MKFDIAWIDDAENAVPEERATVAALALHVGGRNATLASLPKGKVVKNITVVAYALAEGLVHDWWRVFTPHDLPVSLRRWRSGYIVPDIRFDFDGQTFTVHVQPSEQEGITFLTEASEILTPQNIEDHFRNFLDTVDQRLRSKRISGSAMQLRWARVRQSLEDPAETAFCKAAGAFGLDPYQIDDASASFIENAEGFFSGEALLEFLAGAATARKHTELLSWISAAESRPDNTCRLDDLAAHAHSIAVSAPPRSNERPWSLGYRRAQILRSKLDLSGEVGPLPSLAARLGASAAFSDAGSVAGLRAVRSVDGQTARIHLRRHGHSAAELFSFARAVGDVICFPGNGRASLNDLRNVYRQAASRAFAAEFLAPINEITELRLKGNDALAMAEKFGVSEEVINHQITNEGQIRAAA</sequence>
<keyword evidence="2" id="KW-0614">Plasmid</keyword>
<dbReference type="Pfam" id="PF06114">
    <property type="entry name" value="Peptidase_M78"/>
    <property type="match status" value="1"/>
</dbReference>
<dbReference type="EMBL" id="CP003238">
    <property type="protein sequence ID" value="AFK56113.1"/>
    <property type="molecule type" value="Genomic_DNA"/>
</dbReference>
<accession>I3TTM5</accession>
<name>I3TTM5_TISMK</name>
<organism evidence="2 3">
    <name type="scientific">Tistrella mobilis (strain KA081020-065)</name>
    <dbReference type="NCBI Taxonomy" id="1110502"/>
    <lineage>
        <taxon>Bacteria</taxon>
        <taxon>Pseudomonadati</taxon>
        <taxon>Pseudomonadota</taxon>
        <taxon>Alphaproteobacteria</taxon>
        <taxon>Geminicoccales</taxon>
        <taxon>Geminicoccaceae</taxon>
        <taxon>Tistrella</taxon>
    </lineage>
</organism>
<keyword evidence="3" id="KW-1185">Reference proteome</keyword>
<evidence type="ECO:0000313" key="2">
    <source>
        <dbReference type="EMBL" id="AFK56113.1"/>
    </source>
</evidence>
<reference evidence="2 3" key="1">
    <citation type="journal article" date="2012" name="J. Am. Chem. Soc.">
        <title>Bacterial biosynthesis and maturation of the didemnin anti-cancer agents.</title>
        <authorList>
            <person name="Xu Y."/>
            <person name="Kersten R.D."/>
            <person name="Nam S.J."/>
            <person name="Lu L."/>
            <person name="Al-Suwailem A.M."/>
            <person name="Zheng H."/>
            <person name="Fenical W."/>
            <person name="Dorrestein P.C."/>
            <person name="Moore B.S."/>
            <person name="Qian P.Y."/>
        </authorList>
    </citation>
    <scope>NUCLEOTIDE SEQUENCE [LARGE SCALE GENOMIC DNA]</scope>
    <source>
        <strain evidence="2 3">KA081020-065</strain>
    </source>
</reference>
<dbReference type="RefSeq" id="WP_014752866.1">
    <property type="nucleotide sequence ID" value="NC_017966.1"/>
</dbReference>
<evidence type="ECO:0000313" key="3">
    <source>
        <dbReference type="Proteomes" id="UP000005258"/>
    </source>
</evidence>
<feature type="domain" description="IrrE N-terminal-like" evidence="1">
    <location>
        <begin position="307"/>
        <end position="403"/>
    </location>
</feature>